<dbReference type="OrthoDB" id="25818at2759"/>
<dbReference type="GO" id="GO:0009001">
    <property type="term" value="F:serine O-acetyltransferase activity"/>
    <property type="evidence" value="ECO:0007669"/>
    <property type="project" value="UniProtKB-EC"/>
</dbReference>
<keyword evidence="10" id="KW-1185">Reference proteome</keyword>
<accession>D8LCZ1</accession>
<dbReference type="GO" id="GO:0005737">
    <property type="term" value="C:cytoplasm"/>
    <property type="evidence" value="ECO:0007669"/>
    <property type="project" value="InterPro"/>
</dbReference>
<feature type="region of interest" description="Disordered" evidence="7">
    <location>
        <begin position="284"/>
        <end position="324"/>
    </location>
</feature>
<dbReference type="InterPro" id="IPR042122">
    <property type="entry name" value="Ser_AcTrfase_N_sf"/>
</dbReference>
<evidence type="ECO:0000313" key="10">
    <source>
        <dbReference type="Proteomes" id="UP000002630"/>
    </source>
</evidence>
<dbReference type="InterPro" id="IPR011004">
    <property type="entry name" value="Trimer_LpxA-like_sf"/>
</dbReference>
<evidence type="ECO:0000256" key="3">
    <source>
        <dbReference type="ARBA" id="ARBA00013266"/>
    </source>
</evidence>
<dbReference type="InterPro" id="IPR001451">
    <property type="entry name" value="Hexapep"/>
</dbReference>
<comment type="pathway">
    <text evidence="1">Amino-acid biosynthesis; L-cysteine biosynthesis; L-cysteine from L-serine: step 1/2.</text>
</comment>
<dbReference type="PANTHER" id="PTHR42811">
    <property type="entry name" value="SERINE ACETYLTRANSFERASE"/>
    <property type="match status" value="1"/>
</dbReference>
<reference evidence="9 10" key="1">
    <citation type="journal article" date="2010" name="Nature">
        <title>The Ectocarpus genome and the independent evolution of multicellularity in brown algae.</title>
        <authorList>
            <person name="Cock J.M."/>
            <person name="Sterck L."/>
            <person name="Rouze P."/>
            <person name="Scornet D."/>
            <person name="Allen A.E."/>
            <person name="Amoutzias G."/>
            <person name="Anthouard V."/>
            <person name="Artiguenave F."/>
            <person name="Aury J.M."/>
            <person name="Badger J.H."/>
            <person name="Beszteri B."/>
            <person name="Billiau K."/>
            <person name="Bonnet E."/>
            <person name="Bothwell J.H."/>
            <person name="Bowler C."/>
            <person name="Boyen C."/>
            <person name="Brownlee C."/>
            <person name="Carrano C.J."/>
            <person name="Charrier B."/>
            <person name="Cho G.Y."/>
            <person name="Coelho S.M."/>
            <person name="Collen J."/>
            <person name="Corre E."/>
            <person name="Da Silva C."/>
            <person name="Delage L."/>
            <person name="Delaroque N."/>
            <person name="Dittami S.M."/>
            <person name="Doulbeau S."/>
            <person name="Elias M."/>
            <person name="Farnham G."/>
            <person name="Gachon C.M."/>
            <person name="Gschloessl B."/>
            <person name="Heesch S."/>
            <person name="Jabbari K."/>
            <person name="Jubin C."/>
            <person name="Kawai H."/>
            <person name="Kimura K."/>
            <person name="Kloareg B."/>
            <person name="Kupper F.C."/>
            <person name="Lang D."/>
            <person name="Le Bail A."/>
            <person name="Leblanc C."/>
            <person name="Lerouge P."/>
            <person name="Lohr M."/>
            <person name="Lopez P.J."/>
            <person name="Martens C."/>
            <person name="Maumus F."/>
            <person name="Michel G."/>
            <person name="Miranda-Saavedra D."/>
            <person name="Morales J."/>
            <person name="Moreau H."/>
            <person name="Motomura T."/>
            <person name="Nagasato C."/>
            <person name="Napoli C.A."/>
            <person name="Nelson D.R."/>
            <person name="Nyvall-Collen P."/>
            <person name="Peters A.F."/>
            <person name="Pommier C."/>
            <person name="Potin P."/>
            <person name="Poulain J."/>
            <person name="Quesneville H."/>
            <person name="Read B."/>
            <person name="Rensing S.A."/>
            <person name="Ritter A."/>
            <person name="Rousvoal S."/>
            <person name="Samanta M."/>
            <person name="Samson G."/>
            <person name="Schroeder D.C."/>
            <person name="Segurens B."/>
            <person name="Strittmatter M."/>
            <person name="Tonon T."/>
            <person name="Tregear J.W."/>
            <person name="Valentin K."/>
            <person name="von Dassow P."/>
            <person name="Yamagishi T."/>
            <person name="Van de Peer Y."/>
            <person name="Wincker P."/>
        </authorList>
    </citation>
    <scope>NUCLEOTIDE SEQUENCE [LARGE SCALE GENOMIC DNA]</scope>
    <source>
        <strain evidence="10">Ec32 / CCAP1310/4</strain>
    </source>
</reference>
<organism evidence="9 10">
    <name type="scientific">Ectocarpus siliculosus</name>
    <name type="common">Brown alga</name>
    <name type="synonym">Conferva siliculosa</name>
    <dbReference type="NCBI Taxonomy" id="2880"/>
    <lineage>
        <taxon>Eukaryota</taxon>
        <taxon>Sar</taxon>
        <taxon>Stramenopiles</taxon>
        <taxon>Ochrophyta</taxon>
        <taxon>PX clade</taxon>
        <taxon>Phaeophyceae</taxon>
        <taxon>Ectocarpales</taxon>
        <taxon>Ectocarpaceae</taxon>
        <taxon>Ectocarpus</taxon>
    </lineage>
</organism>
<evidence type="ECO:0000256" key="1">
    <source>
        <dbReference type="ARBA" id="ARBA00004876"/>
    </source>
</evidence>
<dbReference type="EMBL" id="FN647812">
    <property type="protein sequence ID" value="CBN78358.1"/>
    <property type="molecule type" value="Genomic_DNA"/>
</dbReference>
<evidence type="ECO:0000256" key="2">
    <source>
        <dbReference type="ARBA" id="ARBA00007274"/>
    </source>
</evidence>
<evidence type="ECO:0000259" key="8">
    <source>
        <dbReference type="SMART" id="SM00971"/>
    </source>
</evidence>
<dbReference type="STRING" id="2880.D8LCZ1"/>
<dbReference type="Proteomes" id="UP000002630">
    <property type="component" value="Linkage Group LG02"/>
</dbReference>
<keyword evidence="4" id="KW-0028">Amino-acid biosynthesis</keyword>
<dbReference type="OMA" id="MPAIALR"/>
<dbReference type="EC" id="2.3.1.30" evidence="3"/>
<dbReference type="UniPathway" id="UPA00136">
    <property type="reaction ID" value="UER00199"/>
</dbReference>
<dbReference type="FunFam" id="2.160.10.10:FF:000002">
    <property type="entry name" value="Serine acetyltransferase"/>
    <property type="match status" value="1"/>
</dbReference>
<dbReference type="SUPFAM" id="SSF51161">
    <property type="entry name" value="Trimeric LpxA-like enzymes"/>
    <property type="match status" value="1"/>
</dbReference>
<dbReference type="Pfam" id="PF06426">
    <property type="entry name" value="SATase_N"/>
    <property type="match status" value="1"/>
</dbReference>
<keyword evidence="5 9" id="KW-0808">Transferase</keyword>
<proteinExistence type="inferred from homology"/>
<sequence length="333" mass="35641">MATLQLSDPHQSIKEEGTTAVRCPLWRQVQEEARNMMKDEPALARYFRMTLLTYDTMERALAYHLACKLGNDSVSMETWDELLADVLEAHTDHLGVFFRTDLVAILTRDPAAEGPAHAFLNFKGYLGLQASRIGHVLWKEDRKSLALAIQSRVSEVFGMDIHPGCQVGAGVMIDHATGVVFGETAVVGDNCTFLHGVTLGGTGKSRGDRHPKLGCGILVGAGSMILGNISVGDGCKVAAGSVVLRNLPAQVVAAGVPAKIIGTATEGKPSETVDQNLKHVRYHSMVGNGNGKQNGKNGGSGTGRAGAPEDSRTDPRRETLGMRGIEVKKRSFL</sequence>
<dbReference type="InterPro" id="IPR045304">
    <property type="entry name" value="LbH_SAT"/>
</dbReference>
<dbReference type="InParanoid" id="D8LCZ1"/>
<gene>
    <name evidence="9" type="primary">SATase</name>
    <name evidence="9" type="ORF">Esi_0112_0027</name>
</gene>
<feature type="compositionally biased region" description="Basic and acidic residues" evidence="7">
    <location>
        <begin position="307"/>
        <end position="324"/>
    </location>
</feature>
<evidence type="ECO:0000256" key="4">
    <source>
        <dbReference type="ARBA" id="ARBA00022605"/>
    </source>
</evidence>
<name>D8LCZ1_ECTSI</name>
<evidence type="ECO:0000256" key="5">
    <source>
        <dbReference type="ARBA" id="ARBA00022679"/>
    </source>
</evidence>
<comment type="similarity">
    <text evidence="2">Belongs to the transferase hexapeptide repeat family.</text>
</comment>
<feature type="domain" description="Serine acetyltransferase N-terminal" evidence="8">
    <location>
        <begin position="25"/>
        <end position="130"/>
    </location>
</feature>
<dbReference type="AlphaFoldDB" id="D8LCZ1"/>
<dbReference type="CDD" id="cd03354">
    <property type="entry name" value="LbH_SAT"/>
    <property type="match status" value="1"/>
</dbReference>
<evidence type="ECO:0000313" key="9">
    <source>
        <dbReference type="EMBL" id="CBN78358.1"/>
    </source>
</evidence>
<dbReference type="SMART" id="SM00971">
    <property type="entry name" value="SATase_N"/>
    <property type="match status" value="1"/>
</dbReference>
<feature type="compositionally biased region" description="Gly residues" evidence="7">
    <location>
        <begin position="288"/>
        <end position="304"/>
    </location>
</feature>
<dbReference type="InterPro" id="IPR053376">
    <property type="entry name" value="Serine_acetyltransferase"/>
</dbReference>
<dbReference type="NCBIfam" id="NF041874">
    <property type="entry name" value="EPS_EpsC"/>
    <property type="match status" value="1"/>
</dbReference>
<dbReference type="InterPro" id="IPR010493">
    <property type="entry name" value="Ser_AcTrfase_N"/>
</dbReference>
<keyword evidence="6 9" id="KW-0012">Acyltransferase</keyword>
<dbReference type="Gene3D" id="2.160.10.10">
    <property type="entry name" value="Hexapeptide repeat proteins"/>
    <property type="match status" value="1"/>
</dbReference>
<dbReference type="Pfam" id="PF00132">
    <property type="entry name" value="Hexapep"/>
    <property type="match status" value="1"/>
</dbReference>
<evidence type="ECO:0000256" key="6">
    <source>
        <dbReference type="ARBA" id="ARBA00023315"/>
    </source>
</evidence>
<dbReference type="Gene3D" id="1.10.3130.10">
    <property type="entry name" value="serine acetyltransferase, domain 1"/>
    <property type="match status" value="1"/>
</dbReference>
<dbReference type="EMBL" id="FN649727">
    <property type="protein sequence ID" value="CBN78358.1"/>
    <property type="molecule type" value="Genomic_DNA"/>
</dbReference>
<protein>
    <recommendedName>
        <fullName evidence="3">serine O-acetyltransferase</fullName>
        <ecNumber evidence="3">2.3.1.30</ecNumber>
    </recommendedName>
</protein>
<evidence type="ECO:0000256" key="7">
    <source>
        <dbReference type="SAM" id="MobiDB-lite"/>
    </source>
</evidence>
<dbReference type="GO" id="GO:0006535">
    <property type="term" value="P:cysteine biosynthetic process from serine"/>
    <property type="evidence" value="ECO:0007669"/>
    <property type="project" value="InterPro"/>
</dbReference>